<feature type="non-terminal residue" evidence="1">
    <location>
        <position position="1"/>
    </location>
</feature>
<dbReference type="STRING" id="282301.A0A267H8B9"/>
<evidence type="ECO:0000313" key="2">
    <source>
        <dbReference type="Proteomes" id="UP000215902"/>
    </source>
</evidence>
<dbReference type="InterPro" id="IPR006439">
    <property type="entry name" value="HAD-SF_hydro_IA"/>
</dbReference>
<dbReference type="SFLD" id="SFLDS00003">
    <property type="entry name" value="Haloacid_Dehalogenase"/>
    <property type="match status" value="1"/>
</dbReference>
<evidence type="ECO:0000313" key="1">
    <source>
        <dbReference type="EMBL" id="PAA93799.1"/>
    </source>
</evidence>
<dbReference type="InterPro" id="IPR051828">
    <property type="entry name" value="HAD-like_hydrolase_domain"/>
</dbReference>
<dbReference type="NCBIfam" id="TIGR01509">
    <property type="entry name" value="HAD-SF-IA-v3"/>
    <property type="match status" value="1"/>
</dbReference>
<organism evidence="1 2">
    <name type="scientific">Macrostomum lignano</name>
    <dbReference type="NCBI Taxonomy" id="282301"/>
    <lineage>
        <taxon>Eukaryota</taxon>
        <taxon>Metazoa</taxon>
        <taxon>Spiralia</taxon>
        <taxon>Lophotrochozoa</taxon>
        <taxon>Platyhelminthes</taxon>
        <taxon>Rhabditophora</taxon>
        <taxon>Macrostomorpha</taxon>
        <taxon>Macrostomida</taxon>
        <taxon>Macrostomidae</taxon>
        <taxon>Macrostomum</taxon>
    </lineage>
</organism>
<dbReference type="Gene3D" id="1.10.150.720">
    <property type="entry name" value="Haloacid dehalogenase-like hydrolase"/>
    <property type="match status" value="1"/>
</dbReference>
<comment type="caution">
    <text evidence="1">The sequence shown here is derived from an EMBL/GenBank/DDBJ whole genome shotgun (WGS) entry which is preliminary data.</text>
</comment>
<dbReference type="InterPro" id="IPR023214">
    <property type="entry name" value="HAD_sf"/>
</dbReference>
<dbReference type="SUPFAM" id="SSF56784">
    <property type="entry name" value="HAD-like"/>
    <property type="match status" value="1"/>
</dbReference>
<dbReference type="SFLD" id="SFLDG01129">
    <property type="entry name" value="C1.5:_HAD__Beta-PGM__Phosphata"/>
    <property type="match status" value="1"/>
</dbReference>
<dbReference type="EMBL" id="NIVC01000020">
    <property type="protein sequence ID" value="PAA93799.1"/>
    <property type="molecule type" value="Genomic_DNA"/>
</dbReference>
<dbReference type="PANTHER" id="PTHR46191:SF2">
    <property type="entry name" value="HALOACID DEHALOGENASE-LIKE HYDROLASE DOMAIN-CONTAINING PROTEIN 3"/>
    <property type="match status" value="1"/>
</dbReference>
<dbReference type="AlphaFoldDB" id="A0A267H8B9"/>
<dbReference type="NCBIfam" id="TIGR01549">
    <property type="entry name" value="HAD-SF-IA-v1"/>
    <property type="match status" value="1"/>
</dbReference>
<reference evidence="1 2" key="1">
    <citation type="submission" date="2017-06" db="EMBL/GenBank/DDBJ databases">
        <title>A platform for efficient transgenesis in Macrostomum lignano, a flatworm model organism for stem cell research.</title>
        <authorList>
            <person name="Berezikov E."/>
        </authorList>
    </citation>
    <scope>NUCLEOTIDE SEQUENCE [LARGE SCALE GENOMIC DNA]</scope>
    <source>
        <strain evidence="1">DV1</strain>
        <tissue evidence="1">Whole organism</tissue>
    </source>
</reference>
<dbReference type="InterPro" id="IPR036412">
    <property type="entry name" value="HAD-like_sf"/>
</dbReference>
<dbReference type="Gene3D" id="3.40.50.1000">
    <property type="entry name" value="HAD superfamily/HAD-like"/>
    <property type="match status" value="1"/>
</dbReference>
<dbReference type="PRINTS" id="PR00413">
    <property type="entry name" value="HADHALOGNASE"/>
</dbReference>
<proteinExistence type="predicted"/>
<name>A0A267H8B9_9PLAT</name>
<sequence length="238" mass="26135">RLAAVTFDAWGTLVRARKSVGYQYLKYAKSYGIDAVSQERLDAAVPSTLSAMLTERPNFDRASGAATAEAWWSEFIRRLFVAASDGALKPKDVPEIMCKNLRNFYKTPGAVELTEGCSETLEALAARSLKLGVLSNFDDRLPDILACLGVADRFAAVVSSFEADLVKPDPRIFALAAKRLGEEPGAILHVGDDRRNDFEAARACGFRALLLDPAGREAADVPQELRIERLDQLMQRLD</sequence>
<dbReference type="InterPro" id="IPR044924">
    <property type="entry name" value="HAD-SF_hydro_IA_REG-2-like_cap"/>
</dbReference>
<dbReference type="Proteomes" id="UP000215902">
    <property type="component" value="Unassembled WGS sequence"/>
</dbReference>
<dbReference type="GO" id="GO:0005634">
    <property type="term" value="C:nucleus"/>
    <property type="evidence" value="ECO:0007669"/>
    <property type="project" value="TreeGrafter"/>
</dbReference>
<evidence type="ECO:0008006" key="3">
    <source>
        <dbReference type="Google" id="ProtNLM"/>
    </source>
</evidence>
<dbReference type="OrthoDB" id="444127at2759"/>
<protein>
    <recommendedName>
        <fullName evidence="3">Haloacid dehalogenase-like hydrolase domain-containing protein 3</fullName>
    </recommendedName>
</protein>
<gene>
    <name evidence="1" type="ORF">BOX15_Mlig023196g1</name>
</gene>
<dbReference type="Pfam" id="PF00702">
    <property type="entry name" value="Hydrolase"/>
    <property type="match status" value="1"/>
</dbReference>
<keyword evidence="2" id="KW-1185">Reference proteome</keyword>
<dbReference type="PANTHER" id="PTHR46191">
    <property type="match status" value="1"/>
</dbReference>
<accession>A0A267H8B9</accession>